<keyword evidence="4" id="KW-1185">Reference proteome</keyword>
<dbReference type="RefSeq" id="WP_171473875.1">
    <property type="nucleotide sequence ID" value="NZ_CP053452.2"/>
</dbReference>
<feature type="signal peptide" evidence="2">
    <location>
        <begin position="1"/>
        <end position="20"/>
    </location>
</feature>
<dbReference type="AlphaFoldDB" id="A0A6M5YZ08"/>
<feature type="region of interest" description="Disordered" evidence="1">
    <location>
        <begin position="71"/>
        <end position="92"/>
    </location>
</feature>
<evidence type="ECO:0000256" key="1">
    <source>
        <dbReference type="SAM" id="MobiDB-lite"/>
    </source>
</evidence>
<dbReference type="KEGG" id="ftj:FTUN_6369"/>
<dbReference type="EMBL" id="CP053452">
    <property type="protein sequence ID" value="QJW98774.1"/>
    <property type="molecule type" value="Genomic_DNA"/>
</dbReference>
<sequence length="167" mass="16954">MKRFLFAVAVIALFATAGVAQDKPVPTTPPAGTVDSNVTTGAAPVTSYVPATQAPVRRGLFGRLRNRNTNTMSYSSPVLTAPATGVPSTPGATPMPPVAPPQAMPGAKPGAMMTPPMTSGVVQATGNLPPGTYTTTDGTIVQVGGTEMAAPATTTTSRGLFSRLRSR</sequence>
<feature type="chain" id="PRO_5026751164" evidence="2">
    <location>
        <begin position="21"/>
        <end position="167"/>
    </location>
</feature>
<protein>
    <submittedName>
        <fullName evidence="3">Uncharacterized protein</fullName>
    </submittedName>
</protein>
<evidence type="ECO:0000313" key="4">
    <source>
        <dbReference type="Proteomes" id="UP000503447"/>
    </source>
</evidence>
<proteinExistence type="predicted"/>
<keyword evidence="2" id="KW-0732">Signal</keyword>
<gene>
    <name evidence="3" type="ORF">FTUN_6369</name>
</gene>
<accession>A0A6M5YZ08</accession>
<name>A0A6M5YZ08_9BACT</name>
<organism evidence="3 4">
    <name type="scientific">Frigoriglobus tundricola</name>
    <dbReference type="NCBI Taxonomy" id="2774151"/>
    <lineage>
        <taxon>Bacteria</taxon>
        <taxon>Pseudomonadati</taxon>
        <taxon>Planctomycetota</taxon>
        <taxon>Planctomycetia</taxon>
        <taxon>Gemmatales</taxon>
        <taxon>Gemmataceae</taxon>
        <taxon>Frigoriglobus</taxon>
    </lineage>
</organism>
<dbReference type="Proteomes" id="UP000503447">
    <property type="component" value="Chromosome"/>
</dbReference>
<evidence type="ECO:0000313" key="3">
    <source>
        <dbReference type="EMBL" id="QJW98774.1"/>
    </source>
</evidence>
<evidence type="ECO:0000256" key="2">
    <source>
        <dbReference type="SAM" id="SignalP"/>
    </source>
</evidence>
<reference evidence="4" key="1">
    <citation type="submission" date="2020-05" db="EMBL/GenBank/DDBJ databases">
        <title>Frigoriglobus tundricola gen. nov., sp. nov., a psychrotolerant cellulolytic planctomycete of the family Gemmataceae with two divergent copies of 16S rRNA gene.</title>
        <authorList>
            <person name="Kulichevskaya I.S."/>
            <person name="Ivanova A.A."/>
            <person name="Naumoff D.G."/>
            <person name="Beletsky A.V."/>
            <person name="Rijpstra W.I.C."/>
            <person name="Sinninghe Damste J.S."/>
            <person name="Mardanov A.V."/>
            <person name="Ravin N.V."/>
            <person name="Dedysh S.N."/>
        </authorList>
    </citation>
    <scope>NUCLEOTIDE SEQUENCE [LARGE SCALE GENOMIC DNA]</scope>
    <source>
        <strain evidence="4">PL17</strain>
    </source>
</reference>